<feature type="domain" description="7,8-dihydro-6-hydroxymethylpterin-pyrophosphokinase" evidence="13">
    <location>
        <begin position="8"/>
        <end position="158"/>
    </location>
</feature>
<keyword evidence="9" id="KW-0289">Folate biosynthesis</keyword>
<name>A0ABT3A2N3_9RHOB</name>
<evidence type="ECO:0000256" key="6">
    <source>
        <dbReference type="ARBA" id="ARBA00022741"/>
    </source>
</evidence>
<comment type="pathway">
    <text evidence="1">Cofactor biosynthesis; tetrahydrofolate biosynthesis; 2-amino-4-hydroxy-6-hydroxymethyl-7,8-dihydropteridine diphosphate from 7,8-dihydroneopterin triphosphate: step 4/4.</text>
</comment>
<dbReference type="EC" id="2.7.6.3" evidence="3"/>
<evidence type="ECO:0000256" key="1">
    <source>
        <dbReference type="ARBA" id="ARBA00005051"/>
    </source>
</evidence>
<dbReference type="SUPFAM" id="SSF55083">
    <property type="entry name" value="6-hydroxymethyl-7,8-dihydropterin pyrophosphokinase, HPPK"/>
    <property type="match status" value="1"/>
</dbReference>
<evidence type="ECO:0000256" key="8">
    <source>
        <dbReference type="ARBA" id="ARBA00022840"/>
    </source>
</evidence>
<dbReference type="PANTHER" id="PTHR43071">
    <property type="entry name" value="2-AMINO-4-HYDROXY-6-HYDROXYMETHYLDIHYDROPTERIDINE PYROPHOSPHOKINASE"/>
    <property type="match status" value="1"/>
</dbReference>
<comment type="similarity">
    <text evidence="2">Belongs to the HPPK family.</text>
</comment>
<dbReference type="InterPro" id="IPR000550">
    <property type="entry name" value="Hppk"/>
</dbReference>
<evidence type="ECO:0000256" key="3">
    <source>
        <dbReference type="ARBA" id="ARBA00013253"/>
    </source>
</evidence>
<dbReference type="RefSeq" id="WP_263848611.1">
    <property type="nucleotide sequence ID" value="NZ_JAOWKW010000017.1"/>
</dbReference>
<evidence type="ECO:0000256" key="11">
    <source>
        <dbReference type="ARBA" id="ARBA00029766"/>
    </source>
</evidence>
<proteinExistence type="inferred from homology"/>
<dbReference type="CDD" id="cd00483">
    <property type="entry name" value="HPPK"/>
    <property type="match status" value="1"/>
</dbReference>
<evidence type="ECO:0000256" key="2">
    <source>
        <dbReference type="ARBA" id="ARBA00005810"/>
    </source>
</evidence>
<evidence type="ECO:0000256" key="4">
    <source>
        <dbReference type="ARBA" id="ARBA00016218"/>
    </source>
</evidence>
<evidence type="ECO:0000256" key="10">
    <source>
        <dbReference type="ARBA" id="ARBA00029409"/>
    </source>
</evidence>
<evidence type="ECO:0000256" key="7">
    <source>
        <dbReference type="ARBA" id="ARBA00022777"/>
    </source>
</evidence>
<comment type="function">
    <text evidence="10">Catalyzes the transfer of pyrophosphate from adenosine triphosphate (ATP) to 6-hydroxymethyl-7,8-dihydropterin, an enzymatic step in folate biosynthesis pathway.</text>
</comment>
<accession>A0ABT3A2N3</accession>
<keyword evidence="8" id="KW-0067">ATP-binding</keyword>
<evidence type="ECO:0000256" key="9">
    <source>
        <dbReference type="ARBA" id="ARBA00022909"/>
    </source>
</evidence>
<evidence type="ECO:0000313" key="15">
    <source>
        <dbReference type="Proteomes" id="UP001526166"/>
    </source>
</evidence>
<evidence type="ECO:0000256" key="12">
    <source>
        <dbReference type="ARBA" id="ARBA00033413"/>
    </source>
</evidence>
<dbReference type="Proteomes" id="UP001526166">
    <property type="component" value="Unassembled WGS sequence"/>
</dbReference>
<comment type="caution">
    <text evidence="14">The sequence shown here is derived from an EMBL/GenBank/DDBJ whole genome shotgun (WGS) entry which is preliminary data.</text>
</comment>
<gene>
    <name evidence="14" type="primary">folK</name>
    <name evidence="14" type="ORF">OE699_15615</name>
</gene>
<dbReference type="Pfam" id="PF01288">
    <property type="entry name" value="HPPK"/>
    <property type="match status" value="1"/>
</dbReference>
<dbReference type="EMBL" id="JAOWKW010000017">
    <property type="protein sequence ID" value="MCV2880271.1"/>
    <property type="molecule type" value="Genomic_DNA"/>
</dbReference>
<evidence type="ECO:0000313" key="14">
    <source>
        <dbReference type="EMBL" id="MCV2880271.1"/>
    </source>
</evidence>
<evidence type="ECO:0000259" key="13">
    <source>
        <dbReference type="Pfam" id="PF01288"/>
    </source>
</evidence>
<protein>
    <recommendedName>
        <fullName evidence="4">2-amino-4-hydroxy-6-hydroxymethyldihydropteridine pyrophosphokinase</fullName>
        <ecNumber evidence="3">2.7.6.3</ecNumber>
    </recommendedName>
    <alternativeName>
        <fullName evidence="11">6-hydroxymethyl-7,8-dihydropterin pyrophosphokinase</fullName>
    </alternativeName>
    <alternativeName>
        <fullName evidence="12">7,8-dihydro-6-hydroxymethylpterin-pyrophosphokinase</fullName>
    </alternativeName>
</protein>
<dbReference type="PANTHER" id="PTHR43071:SF1">
    <property type="entry name" value="2-AMINO-4-HYDROXY-6-HYDROXYMETHYLDIHYDROPTERIDINE PYROPHOSPHOKINASE"/>
    <property type="match status" value="1"/>
</dbReference>
<dbReference type="InterPro" id="IPR035907">
    <property type="entry name" value="Hppk_sf"/>
</dbReference>
<dbReference type="NCBIfam" id="TIGR01498">
    <property type="entry name" value="folK"/>
    <property type="match status" value="1"/>
</dbReference>
<keyword evidence="7" id="KW-0418">Kinase</keyword>
<keyword evidence="5 14" id="KW-0808">Transferase</keyword>
<dbReference type="Gene3D" id="3.30.70.560">
    <property type="entry name" value="7,8-Dihydro-6-hydroxymethylpterin-pyrophosphokinase HPPK"/>
    <property type="match status" value="1"/>
</dbReference>
<dbReference type="GO" id="GO:0003848">
    <property type="term" value="F:2-amino-4-hydroxy-6-hydroxymethyldihydropteridine diphosphokinase activity"/>
    <property type="evidence" value="ECO:0007669"/>
    <property type="project" value="UniProtKB-EC"/>
</dbReference>
<keyword evidence="15" id="KW-1185">Reference proteome</keyword>
<sequence length="204" mass="22108">MYSNTFLVALGSNLPSETGSSAETVRSALANLPAEGLHLVAVSRFYRSPAFPAGSGPDFVNACAVVRGNMGAPEALAALHRVEEALGRSRTHRWEARKIDLDLLAMGDVVLPDPETFARWTDLPLEAQMRETPDQLIVPHPRMADRAFVLIPLAEIAPLWRHPVSGKTVAEMVSALPEVEKAGLQAFDPAKSVDETLVNTFWSA</sequence>
<organism evidence="14 15">
    <name type="scientific">Sedimentimonas flavescens</name>
    <dbReference type="NCBI Taxonomy" id="2851012"/>
    <lineage>
        <taxon>Bacteria</taxon>
        <taxon>Pseudomonadati</taxon>
        <taxon>Pseudomonadota</taxon>
        <taxon>Alphaproteobacteria</taxon>
        <taxon>Rhodobacterales</taxon>
        <taxon>Rhodobacter group</taxon>
        <taxon>Sedimentimonas</taxon>
    </lineage>
</organism>
<evidence type="ECO:0000256" key="5">
    <source>
        <dbReference type="ARBA" id="ARBA00022679"/>
    </source>
</evidence>
<reference evidence="14 15" key="1">
    <citation type="submission" date="2022-10" db="EMBL/GenBank/DDBJ databases">
        <title>Sinirhodobacter sp. nov., isolated from ocean surface sediments.</title>
        <authorList>
            <person name="He W."/>
            <person name="Wang L."/>
            <person name="Zhang D.-F."/>
        </authorList>
    </citation>
    <scope>NUCLEOTIDE SEQUENCE [LARGE SCALE GENOMIC DNA]</scope>
    <source>
        <strain evidence="14 15">WL0115</strain>
    </source>
</reference>
<keyword evidence="6" id="KW-0547">Nucleotide-binding</keyword>